<dbReference type="Proteomes" id="UP001516023">
    <property type="component" value="Unassembled WGS sequence"/>
</dbReference>
<keyword evidence="3 9" id="KW-0812">Transmembrane</keyword>
<feature type="transmembrane region" description="Helical" evidence="9">
    <location>
        <begin position="516"/>
        <end position="533"/>
    </location>
</feature>
<feature type="domain" description="Cyclic nucleotide-binding" evidence="10">
    <location>
        <begin position="826"/>
        <end position="930"/>
    </location>
</feature>
<feature type="transmembrane region" description="Helical" evidence="9">
    <location>
        <begin position="52"/>
        <end position="73"/>
    </location>
</feature>
<dbReference type="GO" id="GO:0016020">
    <property type="term" value="C:membrane"/>
    <property type="evidence" value="ECO:0007669"/>
    <property type="project" value="UniProtKB-SubCell"/>
</dbReference>
<reference evidence="11 12" key="1">
    <citation type="journal article" date="2020" name="G3 (Bethesda)">
        <title>Improved Reference Genome for Cyclotella cryptica CCMP332, a Model for Cell Wall Morphogenesis, Salinity Adaptation, and Lipid Production in Diatoms (Bacillariophyta).</title>
        <authorList>
            <person name="Roberts W.R."/>
            <person name="Downey K.M."/>
            <person name="Ruck E.C."/>
            <person name="Traller J.C."/>
            <person name="Alverson A.J."/>
        </authorList>
    </citation>
    <scope>NUCLEOTIDE SEQUENCE [LARGE SCALE GENOMIC DNA]</scope>
    <source>
        <strain evidence="11 12">CCMP332</strain>
    </source>
</reference>
<proteinExistence type="predicted"/>
<sequence length="2124" mass="242964">MPAERTPQTLVIFDIVIDFIFVADTFLRFYRPYSDEKTGEIVMDPVLIRTKYIGSYTFWINIIACIPIVKLWITPLLHANQHKSILGYFGILRMIRVMHLPELFYQFKKFREQKASVNEPVFRMYFILFFMLLVMCQCGSLYFGLSTMAVVEDICPHPGDFANVFLGQEMWVADDKVITNVMDTRVCGFNPDLECNDCPQMLFFTRSVYYLMQTIFTIGYGDSVVPSKSTIEMALACAFMIFGVVAYAMTIANMTSVLGNLDVVNMAFRHEMDTISRWMTSRSIPNKLTQRVFMYFSYLSRSQNGMLDEILLRELPPHLKIKLAERHIELITKVPFFRKEQRSHEFLSLISTKIKRQIFTPGAFIMYQGEMQRELIIIESGKADIHITGVPEPVGSLLPGDYVGDFQLLFGSINQVGVKGAEFTEVLVLSFEAFKEVLHKHNILDLFLSSTGSALRNCSDKGFIETIETNRQSLKKISTMANSILGGKHKNKLKKMMEDHVVLVSKDFRIEPNSRVHVYWDIIAILGILYYAIELPIRITSYHRAESLELSYDLSFLIGYFFDILFITDMILRSSVYSFSTHADGKTIIISDRHEIRRKYMNSDKFKIDLFAILPFDIISVLSGKYHILFRLPKLVRVTQIQGVLSKLQDDLNVCMGINMTETKKSILLMIVFSLLLIVWASSGWNALRLQENSIVSVYWAVTTLSTVGYGDVTPSNLVETCYALVVGAVGAVFTAAVVANVTSFFHDAEVSESNYEHKSKCLKRFMDRHKVPNHRAQILADYFEYVQEEQNGFDERLLLRHNLPYHLSTNLMVQITHPMVVECEFFSDCEEGFVRKIMVSLEQVFYIAHYTIISKDVPSDCMYFIKKGRVHLLSESSDGIIKVIRKLDTNESFAEGCLLETWESNPFLAKSATECELWILRKSVFSKLLSQFPRSRSMLKKIVTSSDDNRRRASINSVSKAAENARRRRSIYLDPNSVFMQTWFGLILTITLFSVIAVPFRVSFLENHEISITWLFVDYGGDLFLITDIILRSFFLAFYDENNHLVSKHEDIWARYVKSGKVKWHLLSAVPMEAIMIFIPVMCPLWKLQTWSFFRLNKLLRAIEIPYLIRRVEQSLNKAGVKVPKNPLKVLKLLLVIILLAHLNSCVFFTIANFNQHANNENIGRQQNWANNEGLLDSSPKCPGEAVTFVSISQQYTAALYWAMATISTVGYGDITADLNSIQEVLYSILILVVGMAVYTFVIASLEDIVSQLDVTSSLYKTKTDSVNTYAQVQCLPEQLKSKISSYYDQLWQSHLGTNGQNLLNYIPLYLKSDLISEMAKPLVDKAFYFKDCSKDFVRHLIQCLFLEIYMPDDYLYHKGERSDTLYILWSGSVDLLTSQNVKFKTVSKCILGESSFFLFEPHICSAKSSDSCEIFQLSMDAFIDSLHDYELLSDFIEYLSVNHPSLEIAKGSIQKTIDNLNSLKMVRFLDADEGTCKVPNGVVMPANKARIAWKFATFLGLVYISLSVPFRISFATEAVGIATFFFDLAIDAFFACDVYCRSCKFAIVKDGFMITSPKEFRKIYQKEEFSLDLVSILPVSTIAFFLNARGRVYGFCRLLQFLRITRFGRYLDEIVDFINTQSTFVITTASLRVSQICFTIVFLCHWCCCIFHFIGDRDHSNMTWITSDGLENDLIGRRYLRSFYWSLYTITTIGYGSVPIVTIHERVFAMITMAVGAVICDAGLTAVLASIVASKDHQAGKNSRRIQCSKLFMETNNIDENLRARILEYYVYADGEMRNINEHAILDDLSFALKCEILHFFCFESLRDSAYFEECSDGAIFSLLKVINPYLAVPDECLSVIGEECRSLFILQKGVVRRTDSTGIVGIIPEGFIIGHPATLASSLRDGMPTHELHLELLSANLPKSKNGKPYIIVKNTGSRLRSHTKSSRNWMEKMCMKVRLQSGKLKSAEIEIIVKEWRKRQNPLLIGYGRVIACISSEDKIVICSIFDDRGRNVGSIKMRTILREMSEVDKLAGHEVTTQSLGFSHLYQLCIPDILSLRQYLSRSNQRNVVERIPRLLKDTDDIEQLSPRYDCFGRTNSSDFHSSSFELPENNSDATPTKQSIVDTKRLRRPTFFREWDEN</sequence>
<evidence type="ECO:0000256" key="3">
    <source>
        <dbReference type="ARBA" id="ARBA00022692"/>
    </source>
</evidence>
<feature type="transmembrane region" description="Helical" evidence="9">
    <location>
        <begin position="1709"/>
        <end position="1736"/>
    </location>
</feature>
<evidence type="ECO:0000256" key="4">
    <source>
        <dbReference type="ARBA" id="ARBA00022989"/>
    </source>
</evidence>
<evidence type="ECO:0000256" key="1">
    <source>
        <dbReference type="ARBA" id="ARBA00004141"/>
    </source>
</evidence>
<dbReference type="SUPFAM" id="SSF51206">
    <property type="entry name" value="cAMP-binding domain-like"/>
    <property type="match status" value="4"/>
</dbReference>
<keyword evidence="5" id="KW-0406">Ion transport</keyword>
<dbReference type="InterPro" id="IPR000595">
    <property type="entry name" value="cNMP-bd_dom"/>
</dbReference>
<dbReference type="GO" id="GO:0034220">
    <property type="term" value="P:monoatomic ion transmembrane transport"/>
    <property type="evidence" value="ECO:0007669"/>
    <property type="project" value="UniProtKB-KW"/>
</dbReference>
<keyword evidence="2" id="KW-0813">Transport</keyword>
<evidence type="ECO:0000256" key="5">
    <source>
        <dbReference type="ARBA" id="ARBA00023065"/>
    </source>
</evidence>
<evidence type="ECO:0000256" key="8">
    <source>
        <dbReference type="ARBA" id="ARBA00023303"/>
    </source>
</evidence>
<dbReference type="InterPro" id="IPR018490">
    <property type="entry name" value="cNMP-bd_dom_sf"/>
</dbReference>
<accession>A0ABD3PSL2</accession>
<dbReference type="PRINTS" id="PR01463">
    <property type="entry name" value="EAGCHANLFMLY"/>
</dbReference>
<evidence type="ECO:0000259" key="10">
    <source>
        <dbReference type="PROSITE" id="PS50042"/>
    </source>
</evidence>
<dbReference type="SUPFAM" id="SSF81324">
    <property type="entry name" value="Voltage-gated potassium channels"/>
    <property type="match status" value="4"/>
</dbReference>
<feature type="transmembrane region" description="Helical" evidence="9">
    <location>
        <begin position="979"/>
        <end position="1001"/>
    </location>
</feature>
<feature type="transmembrane region" description="Helical" evidence="9">
    <location>
        <begin position="1013"/>
        <end position="1040"/>
    </location>
</feature>
<evidence type="ECO:0000313" key="12">
    <source>
        <dbReference type="Proteomes" id="UP001516023"/>
    </source>
</evidence>
<dbReference type="InterPro" id="IPR005821">
    <property type="entry name" value="Ion_trans_dom"/>
</dbReference>
<dbReference type="Gene3D" id="1.10.287.630">
    <property type="entry name" value="Helix hairpin bin"/>
    <property type="match status" value="3"/>
</dbReference>
<feature type="transmembrane region" description="Helical" evidence="9">
    <location>
        <begin position="667"/>
        <end position="688"/>
    </location>
</feature>
<feature type="transmembrane region" description="Helical" evidence="9">
    <location>
        <begin position="1065"/>
        <end position="1087"/>
    </location>
</feature>
<feature type="transmembrane region" description="Helical" evidence="9">
    <location>
        <begin position="12"/>
        <end position="31"/>
    </location>
</feature>
<feature type="transmembrane region" description="Helical" evidence="9">
    <location>
        <begin position="1226"/>
        <end position="1247"/>
    </location>
</feature>
<keyword evidence="6 9" id="KW-0472">Membrane</keyword>
<gene>
    <name evidence="11" type="ORF">HJC23_010026</name>
</gene>
<feature type="transmembrane region" description="Helical" evidence="9">
    <location>
        <begin position="233"/>
        <end position="252"/>
    </location>
</feature>
<feature type="transmembrane region" description="Helical" evidence="9">
    <location>
        <begin position="1493"/>
        <end position="1514"/>
    </location>
</feature>
<keyword evidence="12" id="KW-1185">Reference proteome</keyword>
<evidence type="ECO:0000256" key="9">
    <source>
        <dbReference type="SAM" id="Phobius"/>
    </source>
</evidence>
<dbReference type="Pfam" id="PF00520">
    <property type="entry name" value="Ion_trans"/>
    <property type="match status" value="4"/>
</dbReference>
<comment type="caution">
    <text evidence="11">The sequence shown here is derived from an EMBL/GenBank/DDBJ whole genome shotgun (WGS) entry which is preliminary data.</text>
</comment>
<evidence type="ECO:0000256" key="6">
    <source>
        <dbReference type="ARBA" id="ARBA00023136"/>
    </source>
</evidence>
<dbReference type="PANTHER" id="PTHR45638:SF11">
    <property type="entry name" value="CYCLIC NUCLEOTIDE-GATED CATION CHANNEL SUBUNIT A"/>
    <property type="match status" value="1"/>
</dbReference>
<dbReference type="Gene3D" id="2.60.120.10">
    <property type="entry name" value="Jelly Rolls"/>
    <property type="match status" value="4"/>
</dbReference>
<feature type="transmembrane region" description="Helical" evidence="9">
    <location>
        <begin position="553"/>
        <end position="572"/>
    </location>
</feature>
<dbReference type="InterPro" id="IPR050866">
    <property type="entry name" value="CNG_cation_channel"/>
</dbReference>
<dbReference type="SMART" id="SM00100">
    <property type="entry name" value="cNMP"/>
    <property type="match status" value="3"/>
</dbReference>
<feature type="transmembrane region" description="Helical" evidence="9">
    <location>
        <begin position="1520"/>
        <end position="1542"/>
    </location>
</feature>
<dbReference type="PANTHER" id="PTHR45638">
    <property type="entry name" value="CYCLIC NUCLEOTIDE-GATED CATION CHANNEL SUBUNIT A"/>
    <property type="match status" value="1"/>
</dbReference>
<evidence type="ECO:0000256" key="7">
    <source>
        <dbReference type="ARBA" id="ARBA00023286"/>
    </source>
</evidence>
<dbReference type="InterPro" id="IPR003938">
    <property type="entry name" value="K_chnl_volt-dep_EAG/ELK/ERG"/>
</dbReference>
<dbReference type="PROSITE" id="PS50042">
    <property type="entry name" value="CNMP_BINDING_3"/>
    <property type="match status" value="4"/>
</dbReference>
<dbReference type="Gene3D" id="1.10.287.70">
    <property type="match status" value="4"/>
</dbReference>
<feature type="transmembrane region" description="Helical" evidence="9">
    <location>
        <begin position="723"/>
        <end position="746"/>
    </location>
</feature>
<feature type="transmembrane region" description="Helical" evidence="9">
    <location>
        <begin position="1685"/>
        <end position="1703"/>
    </location>
</feature>
<feature type="transmembrane region" description="Helical" evidence="9">
    <location>
        <begin position="694"/>
        <end position="711"/>
    </location>
</feature>
<name>A0ABD3PSL2_9STRA</name>
<protein>
    <recommendedName>
        <fullName evidence="10">Cyclic nucleotide-binding domain-containing protein</fullName>
    </recommendedName>
</protein>
<feature type="domain" description="Cyclic nucleotide-binding" evidence="10">
    <location>
        <begin position="1813"/>
        <end position="1887"/>
    </location>
</feature>
<keyword evidence="7" id="KW-1071">Ligand-gated ion channel</keyword>
<feature type="transmembrane region" description="Helical" evidence="9">
    <location>
        <begin position="1131"/>
        <end position="1153"/>
    </location>
</feature>
<dbReference type="InterPro" id="IPR014710">
    <property type="entry name" value="RmlC-like_jellyroll"/>
</dbReference>
<dbReference type="EMBL" id="JABMIG020000123">
    <property type="protein sequence ID" value="KAL3790747.1"/>
    <property type="molecule type" value="Genomic_DNA"/>
</dbReference>
<feature type="domain" description="Cyclic nucleotide-binding" evidence="10">
    <location>
        <begin position="1330"/>
        <end position="1424"/>
    </location>
</feature>
<organism evidence="11 12">
    <name type="scientific">Cyclotella cryptica</name>
    <dbReference type="NCBI Taxonomy" id="29204"/>
    <lineage>
        <taxon>Eukaryota</taxon>
        <taxon>Sar</taxon>
        <taxon>Stramenopiles</taxon>
        <taxon>Ochrophyta</taxon>
        <taxon>Bacillariophyta</taxon>
        <taxon>Coscinodiscophyceae</taxon>
        <taxon>Thalassiosirophycidae</taxon>
        <taxon>Stephanodiscales</taxon>
        <taxon>Stephanodiscaceae</taxon>
        <taxon>Cyclotella</taxon>
    </lineage>
</organism>
<feature type="transmembrane region" description="Helical" evidence="9">
    <location>
        <begin position="1635"/>
        <end position="1656"/>
    </location>
</feature>
<keyword evidence="4 9" id="KW-1133">Transmembrane helix</keyword>
<feature type="domain" description="Cyclic nucleotide-binding" evidence="10">
    <location>
        <begin position="350"/>
        <end position="438"/>
    </location>
</feature>
<feature type="transmembrane region" description="Helical" evidence="9">
    <location>
        <begin position="125"/>
        <end position="143"/>
    </location>
</feature>
<keyword evidence="8" id="KW-0407">Ion channel</keyword>
<dbReference type="Pfam" id="PF00027">
    <property type="entry name" value="cNMP_binding"/>
    <property type="match status" value="3"/>
</dbReference>
<evidence type="ECO:0000313" key="11">
    <source>
        <dbReference type="EMBL" id="KAL3790747.1"/>
    </source>
</evidence>
<dbReference type="CDD" id="cd00038">
    <property type="entry name" value="CAP_ED"/>
    <property type="match status" value="3"/>
</dbReference>
<comment type="subcellular location">
    <subcellularLocation>
        <location evidence="1">Membrane</location>
        <topology evidence="1">Multi-pass membrane protein</topology>
    </subcellularLocation>
</comment>
<evidence type="ECO:0000256" key="2">
    <source>
        <dbReference type="ARBA" id="ARBA00022448"/>
    </source>
</evidence>